<gene>
    <name evidence="2" type="ORF">A7A78_08840</name>
</gene>
<dbReference type="OrthoDB" id="921445at2"/>
<reference evidence="2 3" key="1">
    <citation type="submission" date="2016-05" db="EMBL/GenBank/DDBJ databases">
        <title>Genome sequencing of Vitellibacter soesokkakensis RSSK-12.</title>
        <authorList>
            <person name="Thevarajoo S."/>
            <person name="Selvaratnam C."/>
            <person name="Goh K.M."/>
            <person name="Chan K.-G."/>
            <person name="Chong C.S."/>
        </authorList>
    </citation>
    <scope>NUCLEOTIDE SEQUENCE [LARGE SCALE GENOMIC DNA]</scope>
    <source>
        <strain evidence="2 3">RSSK-12</strain>
    </source>
</reference>
<feature type="signal peptide" evidence="1">
    <location>
        <begin position="1"/>
        <end position="18"/>
    </location>
</feature>
<dbReference type="RefSeq" id="WP_068760983.1">
    <property type="nucleotide sequence ID" value="NZ_LXIE01000002.1"/>
</dbReference>
<dbReference type="STRING" id="1385699.A7A78_08840"/>
<dbReference type="AlphaFoldDB" id="A0A1A9LHW2"/>
<evidence type="ECO:0000313" key="2">
    <source>
        <dbReference type="EMBL" id="OAD92331.1"/>
    </source>
</evidence>
<dbReference type="Proteomes" id="UP000077552">
    <property type="component" value="Unassembled WGS sequence"/>
</dbReference>
<sequence length="394" mass="45513">MKRIVLLSVILFSTLANAQINFEEGYIISTSNEKSTVFIKNVEWKDNPVSFEYRMGENGEITTGTLNSVKEFGINGDSRYVNTTVNIDKSSDNTSQLSYNKNPEFQKETLFLKVLIDSKASLYSYEEGNLTRFFYKTENNPIEPLVFKNYKITNFQAGKNEQYKQQLYNTLKCESISLDDVENLEYQKSELLKFFIKYNECENSELVNFEANKSTYIFHLSIRPGVNSASASLENKLDKNRDVTFDNETNFRLGLEAEVILPFNKGKWAVLFEPTYQSYKSQKIVDGQNIEIDYRSIEFPLGVRHYFFLTDKSKLFLNASYVIDANLSSTIIYESDIDLEIKSSSNAAVGFGYNYNNKVSLEFRYQSPRGLLVDYNFYRTQYSSISLILGYSLF</sequence>
<keyword evidence="3" id="KW-1185">Reference proteome</keyword>
<dbReference type="EMBL" id="LXIE01000002">
    <property type="protein sequence ID" value="OAD92331.1"/>
    <property type="molecule type" value="Genomic_DNA"/>
</dbReference>
<protein>
    <recommendedName>
        <fullName evidence="4">tRNA modification GTPase</fullName>
    </recommendedName>
</protein>
<evidence type="ECO:0008006" key="4">
    <source>
        <dbReference type="Google" id="ProtNLM"/>
    </source>
</evidence>
<name>A0A1A9LHW2_9FLAO</name>
<accession>A0A1A9LHW2</accession>
<feature type="chain" id="PRO_5008392315" description="tRNA modification GTPase" evidence="1">
    <location>
        <begin position="19"/>
        <end position="394"/>
    </location>
</feature>
<evidence type="ECO:0000313" key="3">
    <source>
        <dbReference type="Proteomes" id="UP000077552"/>
    </source>
</evidence>
<evidence type="ECO:0000256" key="1">
    <source>
        <dbReference type="SAM" id="SignalP"/>
    </source>
</evidence>
<proteinExistence type="predicted"/>
<organism evidence="2 3">
    <name type="scientific">Aequorivita soesokkakensis</name>
    <dbReference type="NCBI Taxonomy" id="1385699"/>
    <lineage>
        <taxon>Bacteria</taxon>
        <taxon>Pseudomonadati</taxon>
        <taxon>Bacteroidota</taxon>
        <taxon>Flavobacteriia</taxon>
        <taxon>Flavobacteriales</taxon>
        <taxon>Flavobacteriaceae</taxon>
        <taxon>Aequorivita</taxon>
    </lineage>
</organism>
<keyword evidence="1" id="KW-0732">Signal</keyword>
<comment type="caution">
    <text evidence="2">The sequence shown here is derived from an EMBL/GenBank/DDBJ whole genome shotgun (WGS) entry which is preliminary data.</text>
</comment>